<feature type="domain" description="Arrestin-like N-terminal" evidence="2">
    <location>
        <begin position="5"/>
        <end position="153"/>
    </location>
</feature>
<dbReference type="Gene3D" id="2.60.40.640">
    <property type="match status" value="1"/>
</dbReference>
<dbReference type="PANTHER" id="PTHR11188:SF17">
    <property type="entry name" value="FI21816P1"/>
    <property type="match status" value="1"/>
</dbReference>
<dbReference type="Pfam" id="PF00339">
    <property type="entry name" value="Arrestin_N"/>
    <property type="match status" value="1"/>
</dbReference>
<dbReference type="GO" id="GO:0005737">
    <property type="term" value="C:cytoplasm"/>
    <property type="evidence" value="ECO:0007669"/>
    <property type="project" value="TreeGrafter"/>
</dbReference>
<evidence type="ECO:0000259" key="2">
    <source>
        <dbReference type="Pfam" id="PF00339"/>
    </source>
</evidence>
<organism evidence="3 4">
    <name type="scientific">Parelaphostrongylus tenuis</name>
    <name type="common">Meningeal worm</name>
    <dbReference type="NCBI Taxonomy" id="148309"/>
    <lineage>
        <taxon>Eukaryota</taxon>
        <taxon>Metazoa</taxon>
        <taxon>Ecdysozoa</taxon>
        <taxon>Nematoda</taxon>
        <taxon>Chromadorea</taxon>
        <taxon>Rhabditida</taxon>
        <taxon>Rhabditina</taxon>
        <taxon>Rhabditomorpha</taxon>
        <taxon>Strongyloidea</taxon>
        <taxon>Metastrongylidae</taxon>
        <taxon>Parelaphostrongylus</taxon>
    </lineage>
</organism>
<accession>A0AAD5M2G7</accession>
<dbReference type="InterPro" id="IPR014756">
    <property type="entry name" value="Ig_E-set"/>
</dbReference>
<dbReference type="EMBL" id="JAHQIW010000658">
    <property type="protein sequence ID" value="KAJ1349403.1"/>
    <property type="molecule type" value="Genomic_DNA"/>
</dbReference>
<evidence type="ECO:0000256" key="1">
    <source>
        <dbReference type="ARBA" id="ARBA00005298"/>
    </source>
</evidence>
<dbReference type="PANTHER" id="PTHR11188">
    <property type="entry name" value="ARRESTIN DOMAIN CONTAINING PROTEIN"/>
    <property type="match status" value="1"/>
</dbReference>
<dbReference type="InterPro" id="IPR050357">
    <property type="entry name" value="Arrestin_domain-protein"/>
</dbReference>
<keyword evidence="4" id="KW-1185">Reference proteome</keyword>
<protein>
    <recommendedName>
        <fullName evidence="2">Arrestin-like N-terminal domain-containing protein</fullName>
    </recommendedName>
</protein>
<comment type="similarity">
    <text evidence="1">Belongs to the arrestin family.</text>
</comment>
<gene>
    <name evidence="3" type="ORF">KIN20_004965</name>
</gene>
<dbReference type="SUPFAM" id="SSF81296">
    <property type="entry name" value="E set domains"/>
    <property type="match status" value="1"/>
</dbReference>
<evidence type="ECO:0000313" key="3">
    <source>
        <dbReference type="EMBL" id="KAJ1349403.1"/>
    </source>
</evidence>
<evidence type="ECO:0000313" key="4">
    <source>
        <dbReference type="Proteomes" id="UP001196413"/>
    </source>
</evidence>
<comment type="caution">
    <text evidence="3">The sequence shown here is derived from an EMBL/GenBank/DDBJ whole genome shotgun (WGS) entry which is preliminary data.</text>
</comment>
<dbReference type="InterPro" id="IPR014752">
    <property type="entry name" value="Arrestin-like_C"/>
</dbReference>
<name>A0AAD5M2G7_PARTN</name>
<proteinExistence type="inferred from homology"/>
<dbReference type="GO" id="GO:0015031">
    <property type="term" value="P:protein transport"/>
    <property type="evidence" value="ECO:0007669"/>
    <property type="project" value="TreeGrafter"/>
</dbReference>
<reference evidence="3" key="1">
    <citation type="submission" date="2021-06" db="EMBL/GenBank/DDBJ databases">
        <title>Parelaphostrongylus tenuis whole genome reference sequence.</title>
        <authorList>
            <person name="Garwood T.J."/>
            <person name="Larsen P.A."/>
            <person name="Fountain-Jones N.M."/>
            <person name="Garbe J.R."/>
            <person name="Macchietto M.G."/>
            <person name="Kania S.A."/>
            <person name="Gerhold R.W."/>
            <person name="Richards J.E."/>
            <person name="Wolf T.M."/>
        </authorList>
    </citation>
    <scope>NUCLEOTIDE SEQUENCE</scope>
    <source>
        <strain evidence="3">MNPRO001-30</strain>
        <tissue evidence="3">Meninges</tissue>
    </source>
</reference>
<dbReference type="Proteomes" id="UP001196413">
    <property type="component" value="Unassembled WGS sequence"/>
</dbReference>
<dbReference type="InterPro" id="IPR011021">
    <property type="entry name" value="Arrestin-like_N"/>
</dbReference>
<sequence>MENVRVEVKTDRAVHIPGQTVKGSVYIVTSKPIAIENIVARLYGECTVEFTTKEHQVYVNRRVLVNQEKELWHYSTLQEMLDMTELDHNANHYKKGWLTGRFEFRFEFKLPYHLATSFSCSGSPVVVNYSITVSLNVDRVAIIQHESSLPVVVPQTIARPLSNQKMMYSKWCSVSRPFRDGYASGSHTLRHSHPPH</sequence>
<dbReference type="AlphaFoldDB" id="A0AAD5M2G7"/>